<feature type="region of interest" description="Disordered" evidence="1">
    <location>
        <begin position="1"/>
        <end position="99"/>
    </location>
</feature>
<feature type="compositionally biased region" description="Polar residues" evidence="1">
    <location>
        <begin position="84"/>
        <end position="98"/>
    </location>
</feature>
<evidence type="ECO:0000313" key="2">
    <source>
        <dbReference type="EMBL" id="CAD9827590.1"/>
    </source>
</evidence>
<dbReference type="EMBL" id="HBHQ01028632">
    <property type="protein sequence ID" value="CAD9827590.1"/>
    <property type="molecule type" value="Transcribed_RNA"/>
</dbReference>
<reference evidence="2" key="1">
    <citation type="submission" date="2021-01" db="EMBL/GenBank/DDBJ databases">
        <authorList>
            <person name="Corre E."/>
            <person name="Pelletier E."/>
            <person name="Niang G."/>
            <person name="Scheremetjew M."/>
            <person name="Finn R."/>
            <person name="Kale V."/>
            <person name="Holt S."/>
            <person name="Cochrane G."/>
            <person name="Meng A."/>
            <person name="Brown T."/>
            <person name="Cohen L."/>
        </authorList>
    </citation>
    <scope>NUCLEOTIDE SEQUENCE</scope>
    <source>
        <strain evidence="2">CCMP2084</strain>
    </source>
</reference>
<name>A0A7S2UTI2_9STRA</name>
<evidence type="ECO:0000256" key="1">
    <source>
        <dbReference type="SAM" id="MobiDB-lite"/>
    </source>
</evidence>
<accession>A0A7S2UTI2</accession>
<gene>
    <name evidence="2" type="ORF">ASEP1449_LOCUS19424</name>
</gene>
<sequence length="269" mass="30007">MRTQKRQGRHNLSRSGYQFGDTMQGKNMATQKRDPQNKEMHGCPPPLPHDDKEHEQKKAIPTKKRHPLQSLSLNSLPVGKLKQRSSSKNGSGANQTVDSFAKSIETRRMGVSRSTDVIPKRASHDFDNAGNISSALSIDTANTEPSSLASVSSSVKSVAQSCSMSIEEAERPEPSIFRQRDCVFSEDMEDLLTLKRSNPIYDSEEEEEESYIVTLSPSKKRRKSDPHAIMRLCSLADEDISIHSNNTTSLTWNDRIQESAGSIILPFSF</sequence>
<feature type="compositionally biased region" description="Basic residues" evidence="1">
    <location>
        <begin position="1"/>
        <end position="12"/>
    </location>
</feature>
<feature type="compositionally biased region" description="Basic and acidic residues" evidence="1">
    <location>
        <begin position="31"/>
        <end position="41"/>
    </location>
</feature>
<dbReference type="AlphaFoldDB" id="A0A7S2UTI2"/>
<proteinExistence type="predicted"/>
<organism evidence="2">
    <name type="scientific">Attheya septentrionalis</name>
    <dbReference type="NCBI Taxonomy" id="420275"/>
    <lineage>
        <taxon>Eukaryota</taxon>
        <taxon>Sar</taxon>
        <taxon>Stramenopiles</taxon>
        <taxon>Ochrophyta</taxon>
        <taxon>Bacillariophyta</taxon>
        <taxon>Coscinodiscophyceae</taxon>
        <taxon>Chaetocerotophycidae</taxon>
        <taxon>Chaetocerotales</taxon>
        <taxon>Attheyaceae</taxon>
        <taxon>Attheya</taxon>
    </lineage>
</organism>
<feature type="compositionally biased region" description="Basic and acidic residues" evidence="1">
    <location>
        <begin position="48"/>
        <end position="58"/>
    </location>
</feature>
<protein>
    <submittedName>
        <fullName evidence="2">Uncharacterized protein</fullName>
    </submittedName>
</protein>